<dbReference type="PROSITE" id="PS51084">
    <property type="entry name" value="HIT_2"/>
    <property type="match status" value="1"/>
</dbReference>
<feature type="domain" description="HIT" evidence="2">
    <location>
        <begin position="58"/>
        <end position="126"/>
    </location>
</feature>
<sequence>MTELEASADIDYDPARDLDPELHPYSLDPQLEQDCIRLGRFSLCELLLMNDANYPWFILVPQRSDIGEIYHLSAEDQQQLMAESSRLSSNLADIFNAHKMNVAALGNMVRQLHVHHVVRQPEDPAWPAPVWGRLPSQPYSVEQIADIRERVNSMLADDSEYEAVTQD</sequence>
<dbReference type="OrthoDB" id="9799145at2"/>
<evidence type="ECO:0000256" key="1">
    <source>
        <dbReference type="PROSITE-ProRule" id="PRU00464"/>
    </source>
</evidence>
<reference evidence="3 4" key="1">
    <citation type="submission" date="2018-07" db="EMBL/GenBank/DDBJ databases">
        <title>Motiliproteus coralliicola sp. nov., a bacterium isolated from Coral.</title>
        <authorList>
            <person name="Wang G."/>
        </authorList>
    </citation>
    <scope>NUCLEOTIDE SEQUENCE [LARGE SCALE GENOMIC DNA]</scope>
    <source>
        <strain evidence="3 4">C34</strain>
    </source>
</reference>
<dbReference type="GO" id="GO:0003824">
    <property type="term" value="F:catalytic activity"/>
    <property type="evidence" value="ECO:0007669"/>
    <property type="project" value="InterPro"/>
</dbReference>
<dbReference type="EMBL" id="QQOH01000001">
    <property type="protein sequence ID" value="RDE24907.1"/>
    <property type="molecule type" value="Genomic_DNA"/>
</dbReference>
<proteinExistence type="predicted"/>
<dbReference type="InterPro" id="IPR011146">
    <property type="entry name" value="HIT-like"/>
</dbReference>
<comment type="caution">
    <text evidence="3">The sequence shown here is derived from an EMBL/GenBank/DDBJ whole genome shotgun (WGS) entry which is preliminary data.</text>
</comment>
<name>A0A369WTA8_9GAMM</name>
<dbReference type="AlphaFoldDB" id="A0A369WTA8"/>
<dbReference type="RefSeq" id="WP_114694499.1">
    <property type="nucleotide sequence ID" value="NZ_QQOH01000001.1"/>
</dbReference>
<dbReference type="InterPro" id="IPR036265">
    <property type="entry name" value="HIT-like_sf"/>
</dbReference>
<organism evidence="3 4">
    <name type="scientific">Motiliproteus coralliicola</name>
    <dbReference type="NCBI Taxonomy" id="2283196"/>
    <lineage>
        <taxon>Bacteria</taxon>
        <taxon>Pseudomonadati</taxon>
        <taxon>Pseudomonadota</taxon>
        <taxon>Gammaproteobacteria</taxon>
        <taxon>Oceanospirillales</taxon>
        <taxon>Oceanospirillaceae</taxon>
        <taxon>Motiliproteus</taxon>
    </lineage>
</organism>
<accession>A0A369WTA8</accession>
<gene>
    <name evidence="3" type="ORF">DV711_04815</name>
</gene>
<evidence type="ECO:0000313" key="3">
    <source>
        <dbReference type="EMBL" id="RDE24907.1"/>
    </source>
</evidence>
<comment type="caution">
    <text evidence="1">Lacks conserved residue(s) required for the propagation of feature annotation.</text>
</comment>
<protein>
    <submittedName>
        <fullName evidence="3">HIT domain-containing protein</fullName>
    </submittedName>
</protein>
<evidence type="ECO:0000259" key="2">
    <source>
        <dbReference type="PROSITE" id="PS51084"/>
    </source>
</evidence>
<dbReference type="Gene3D" id="3.30.428.10">
    <property type="entry name" value="HIT-like"/>
    <property type="match status" value="1"/>
</dbReference>
<dbReference type="SUPFAM" id="SSF54197">
    <property type="entry name" value="HIT-like"/>
    <property type="match status" value="1"/>
</dbReference>
<dbReference type="Pfam" id="PF01230">
    <property type="entry name" value="HIT"/>
    <property type="match status" value="1"/>
</dbReference>
<keyword evidence="4" id="KW-1185">Reference proteome</keyword>
<dbReference type="Proteomes" id="UP000253769">
    <property type="component" value="Unassembled WGS sequence"/>
</dbReference>
<evidence type="ECO:0000313" key="4">
    <source>
        <dbReference type="Proteomes" id="UP000253769"/>
    </source>
</evidence>